<dbReference type="EMBL" id="JAIWYP010000008">
    <property type="protein sequence ID" value="KAH3784961.1"/>
    <property type="molecule type" value="Genomic_DNA"/>
</dbReference>
<protein>
    <submittedName>
        <fullName evidence="1">Uncharacterized protein</fullName>
    </submittedName>
</protein>
<gene>
    <name evidence="1" type="ORF">DPMN_163034</name>
</gene>
<evidence type="ECO:0000313" key="1">
    <source>
        <dbReference type="EMBL" id="KAH3784961.1"/>
    </source>
</evidence>
<proteinExistence type="predicted"/>
<evidence type="ECO:0000313" key="2">
    <source>
        <dbReference type="Proteomes" id="UP000828390"/>
    </source>
</evidence>
<sequence>MSKLRKEVKVIIDNVKRDIHAEVAAEIQNINDQLKEVSNNCGSAKTTNCDDISLNVVIRYLPESTSERTVNKVNALIKDGFKVTGTVCDKSERKKNRDSTKPGMVMARFKSHEDKRTNYATEEYT</sequence>
<dbReference type="AlphaFoldDB" id="A0A9D4EV14"/>
<organism evidence="1 2">
    <name type="scientific">Dreissena polymorpha</name>
    <name type="common">Zebra mussel</name>
    <name type="synonym">Mytilus polymorpha</name>
    <dbReference type="NCBI Taxonomy" id="45954"/>
    <lineage>
        <taxon>Eukaryota</taxon>
        <taxon>Metazoa</taxon>
        <taxon>Spiralia</taxon>
        <taxon>Lophotrochozoa</taxon>
        <taxon>Mollusca</taxon>
        <taxon>Bivalvia</taxon>
        <taxon>Autobranchia</taxon>
        <taxon>Heteroconchia</taxon>
        <taxon>Euheterodonta</taxon>
        <taxon>Imparidentia</taxon>
        <taxon>Neoheterodontei</taxon>
        <taxon>Myida</taxon>
        <taxon>Dreissenoidea</taxon>
        <taxon>Dreissenidae</taxon>
        <taxon>Dreissena</taxon>
    </lineage>
</organism>
<reference evidence="1" key="1">
    <citation type="journal article" date="2019" name="bioRxiv">
        <title>The Genome of the Zebra Mussel, Dreissena polymorpha: A Resource for Invasive Species Research.</title>
        <authorList>
            <person name="McCartney M.A."/>
            <person name="Auch B."/>
            <person name="Kono T."/>
            <person name="Mallez S."/>
            <person name="Zhang Y."/>
            <person name="Obille A."/>
            <person name="Becker A."/>
            <person name="Abrahante J.E."/>
            <person name="Garbe J."/>
            <person name="Badalamenti J.P."/>
            <person name="Herman A."/>
            <person name="Mangelson H."/>
            <person name="Liachko I."/>
            <person name="Sullivan S."/>
            <person name="Sone E.D."/>
            <person name="Koren S."/>
            <person name="Silverstein K.A.T."/>
            <person name="Beckman K.B."/>
            <person name="Gohl D.M."/>
        </authorList>
    </citation>
    <scope>NUCLEOTIDE SEQUENCE</scope>
    <source>
        <strain evidence="1">Duluth1</strain>
        <tissue evidence="1">Whole animal</tissue>
    </source>
</reference>
<name>A0A9D4EV14_DREPO</name>
<dbReference type="Proteomes" id="UP000828390">
    <property type="component" value="Unassembled WGS sequence"/>
</dbReference>
<comment type="caution">
    <text evidence="1">The sequence shown here is derived from an EMBL/GenBank/DDBJ whole genome shotgun (WGS) entry which is preliminary data.</text>
</comment>
<keyword evidence="2" id="KW-1185">Reference proteome</keyword>
<reference evidence="1" key="2">
    <citation type="submission" date="2020-11" db="EMBL/GenBank/DDBJ databases">
        <authorList>
            <person name="McCartney M.A."/>
            <person name="Auch B."/>
            <person name="Kono T."/>
            <person name="Mallez S."/>
            <person name="Becker A."/>
            <person name="Gohl D.M."/>
            <person name="Silverstein K.A.T."/>
            <person name="Koren S."/>
            <person name="Bechman K.B."/>
            <person name="Herman A."/>
            <person name="Abrahante J.E."/>
            <person name="Garbe J."/>
        </authorList>
    </citation>
    <scope>NUCLEOTIDE SEQUENCE</scope>
    <source>
        <strain evidence="1">Duluth1</strain>
        <tissue evidence="1">Whole animal</tissue>
    </source>
</reference>
<accession>A0A9D4EV14</accession>